<dbReference type="Gene3D" id="3.40.50.1000">
    <property type="entry name" value="HAD superfamily/HAD-like"/>
    <property type="match status" value="1"/>
</dbReference>
<evidence type="ECO:0000256" key="1">
    <source>
        <dbReference type="ARBA" id="ARBA00022801"/>
    </source>
</evidence>
<evidence type="ECO:0008006" key="4">
    <source>
        <dbReference type="Google" id="ProtNLM"/>
    </source>
</evidence>
<dbReference type="NCBIfam" id="TIGR01489">
    <property type="entry name" value="DKMTPPase-SF"/>
    <property type="match status" value="1"/>
</dbReference>
<dbReference type="SUPFAM" id="SSF56784">
    <property type="entry name" value="HAD-like"/>
    <property type="match status" value="1"/>
</dbReference>
<dbReference type="InterPro" id="IPR036412">
    <property type="entry name" value="HAD-like_sf"/>
</dbReference>
<dbReference type="Pfam" id="PF12710">
    <property type="entry name" value="HAD"/>
    <property type="match status" value="1"/>
</dbReference>
<dbReference type="Proteomes" id="UP000765509">
    <property type="component" value="Unassembled WGS sequence"/>
</dbReference>
<comment type="caution">
    <text evidence="2">The sequence shown here is derived from an EMBL/GenBank/DDBJ whole genome shotgun (WGS) entry which is preliminary data.</text>
</comment>
<gene>
    <name evidence="2" type="ORF">O181_018209</name>
</gene>
<accession>A0A9Q3GTJ4</accession>
<keyword evidence="1" id="KW-0378">Hydrolase</keyword>
<keyword evidence="3" id="KW-1185">Reference proteome</keyword>
<dbReference type="Gene3D" id="3.90.1470.20">
    <property type="match status" value="1"/>
</dbReference>
<protein>
    <recommendedName>
        <fullName evidence="4">Phosphoserine phosphatase</fullName>
    </recommendedName>
</protein>
<evidence type="ECO:0000313" key="2">
    <source>
        <dbReference type="EMBL" id="MBW0478494.1"/>
    </source>
</evidence>
<dbReference type="AlphaFoldDB" id="A0A9Q3GTJ4"/>
<dbReference type="InterPro" id="IPR023214">
    <property type="entry name" value="HAD_sf"/>
</dbReference>
<proteinExistence type="predicted"/>
<name>A0A9Q3GTJ4_9BASI</name>
<dbReference type="NCBIfam" id="TIGR01488">
    <property type="entry name" value="HAD-SF-IB"/>
    <property type="match status" value="1"/>
</dbReference>
<dbReference type="OrthoDB" id="10014216at2759"/>
<dbReference type="GO" id="GO:0016791">
    <property type="term" value="F:phosphatase activity"/>
    <property type="evidence" value="ECO:0007669"/>
    <property type="project" value="InterPro"/>
</dbReference>
<dbReference type="InterPro" id="IPR050849">
    <property type="entry name" value="HAD-like_hydrolase_phosphatase"/>
</dbReference>
<evidence type="ECO:0000313" key="3">
    <source>
        <dbReference type="Proteomes" id="UP000765509"/>
    </source>
</evidence>
<reference evidence="2" key="1">
    <citation type="submission" date="2021-03" db="EMBL/GenBank/DDBJ databases">
        <title>Draft genome sequence of rust myrtle Austropuccinia psidii MF-1, a brazilian biotype.</title>
        <authorList>
            <person name="Quecine M.C."/>
            <person name="Pachon D.M.R."/>
            <person name="Bonatelli M.L."/>
            <person name="Correr F.H."/>
            <person name="Franceschini L.M."/>
            <person name="Leite T.F."/>
            <person name="Margarido G.R.A."/>
            <person name="Almeida C.A."/>
            <person name="Ferrarezi J.A."/>
            <person name="Labate C.A."/>
        </authorList>
    </citation>
    <scope>NUCLEOTIDE SEQUENCE</scope>
    <source>
        <strain evidence="2">MF-1</strain>
    </source>
</reference>
<dbReference type="InterPro" id="IPR006384">
    <property type="entry name" value="HAD_hydro_PyrdxlP_Pase-like"/>
</dbReference>
<dbReference type="EMBL" id="AVOT02005210">
    <property type="protein sequence ID" value="MBW0478494.1"/>
    <property type="molecule type" value="Genomic_DNA"/>
</dbReference>
<dbReference type="PANTHER" id="PTHR28181:SF2">
    <property type="entry name" value="PHOSPHORIC MONOESTER HYDROLASE"/>
    <property type="match status" value="1"/>
</dbReference>
<organism evidence="2 3">
    <name type="scientific">Austropuccinia psidii MF-1</name>
    <dbReference type="NCBI Taxonomy" id="1389203"/>
    <lineage>
        <taxon>Eukaryota</taxon>
        <taxon>Fungi</taxon>
        <taxon>Dikarya</taxon>
        <taxon>Basidiomycota</taxon>
        <taxon>Pucciniomycotina</taxon>
        <taxon>Pucciniomycetes</taxon>
        <taxon>Pucciniales</taxon>
        <taxon>Sphaerophragmiaceae</taxon>
        <taxon>Austropuccinia</taxon>
    </lineage>
</organism>
<sequence length="252" mass="28238">MSNSQLPHKDAKFIVFSDFDGTITTEDSNDHMTDNLGFGYKRRRELNIDILEERVGFKQAFQEMLDSVSSKHSFDECREIVKRNIKLDEGFKDIFNWAKSANVPVVIVSSGMTPIIRAIFENLVGKEDADLIEIIANDLDTSKGSGPGQWTIKFRHPESAFGHDKDRCISPYRFLSPKPTIFFCGDGVSDLSAAKSSDCLFVKIKEGSGNDLAKHCERESIPHVKFGSFLQVKDIVQSVVEGNKKVQDVLKA</sequence>
<dbReference type="PANTHER" id="PTHR28181">
    <property type="entry name" value="UPF0655 PROTEIN YCR015C"/>
    <property type="match status" value="1"/>
</dbReference>